<accession>A0A0V1EQF5</accession>
<proteinExistence type="predicted"/>
<reference evidence="3 4" key="1">
    <citation type="submission" date="2015-01" db="EMBL/GenBank/DDBJ databases">
        <title>Evolution of Trichinella species and genotypes.</title>
        <authorList>
            <person name="Korhonen P.K."/>
            <person name="Edoardo P."/>
            <person name="Giuseppe L.R."/>
            <person name="Gasser R.B."/>
        </authorList>
    </citation>
    <scope>NUCLEOTIDE SEQUENCE [LARGE SCALE GENOMIC DNA]</scope>
    <source>
        <strain evidence="1">ISS13</strain>
        <strain evidence="2">ISS176</strain>
    </source>
</reference>
<evidence type="ECO:0000313" key="2">
    <source>
        <dbReference type="EMBL" id="KRZ29596.1"/>
    </source>
</evidence>
<dbReference type="Proteomes" id="UP000054826">
    <property type="component" value="Unassembled WGS sequence"/>
</dbReference>
<gene>
    <name evidence="1" type="ORF">T4A_12868</name>
    <name evidence="2" type="ORF">T4C_7670</name>
</gene>
<dbReference type="Proteomes" id="UP000054632">
    <property type="component" value="Unassembled WGS sequence"/>
</dbReference>
<dbReference type="EMBL" id="JYDR01000015">
    <property type="protein sequence ID" value="KRY75762.1"/>
    <property type="molecule type" value="Genomic_DNA"/>
</dbReference>
<comment type="caution">
    <text evidence="1">The sequence shown here is derived from an EMBL/GenBank/DDBJ whole genome shotgun (WGS) entry which is preliminary data.</text>
</comment>
<dbReference type="AlphaFoldDB" id="A0A0V1EQF5"/>
<name>A0A0V1EQF5_TRIPS</name>
<protein>
    <submittedName>
        <fullName evidence="1">Uncharacterized protein</fullName>
    </submittedName>
</protein>
<evidence type="ECO:0000313" key="3">
    <source>
        <dbReference type="Proteomes" id="UP000054632"/>
    </source>
</evidence>
<evidence type="ECO:0000313" key="1">
    <source>
        <dbReference type="EMBL" id="KRY75762.1"/>
    </source>
</evidence>
<organism evidence="1 3">
    <name type="scientific">Trichinella pseudospiralis</name>
    <name type="common">Parasitic roundworm</name>
    <dbReference type="NCBI Taxonomy" id="6337"/>
    <lineage>
        <taxon>Eukaryota</taxon>
        <taxon>Metazoa</taxon>
        <taxon>Ecdysozoa</taxon>
        <taxon>Nematoda</taxon>
        <taxon>Enoplea</taxon>
        <taxon>Dorylaimia</taxon>
        <taxon>Trichinellida</taxon>
        <taxon>Trichinellidae</taxon>
        <taxon>Trichinella</taxon>
    </lineage>
</organism>
<sequence>MEKLFHKNFNPSLLPIAPNDWYNKATVIVIWNALCSCPIDRKNFLTVQLLVRFKAKYSTLYAKLKIIGASGTFYSKKNVNCLIDMYAYFVAHFSHYYRINGCSETVNNV</sequence>
<evidence type="ECO:0000313" key="4">
    <source>
        <dbReference type="Proteomes" id="UP000054826"/>
    </source>
</evidence>
<dbReference type="EMBL" id="JYDV01000138">
    <property type="protein sequence ID" value="KRZ29596.1"/>
    <property type="molecule type" value="Genomic_DNA"/>
</dbReference>